<keyword evidence="5" id="KW-1185">Reference proteome</keyword>
<dbReference type="Pfam" id="PF13202">
    <property type="entry name" value="EF-hand_5"/>
    <property type="match status" value="1"/>
</dbReference>
<feature type="domain" description="EF-hand" evidence="3">
    <location>
        <begin position="69"/>
        <end position="92"/>
    </location>
</feature>
<gene>
    <name evidence="4" type="ORF">RM844_20535</name>
</gene>
<dbReference type="Proteomes" id="UP001183410">
    <property type="component" value="Unassembled WGS sequence"/>
</dbReference>
<organism evidence="4 5">
    <name type="scientific">Streptomyces chisholmiae</name>
    <dbReference type="NCBI Taxonomy" id="3075540"/>
    <lineage>
        <taxon>Bacteria</taxon>
        <taxon>Bacillati</taxon>
        <taxon>Actinomycetota</taxon>
        <taxon>Actinomycetes</taxon>
        <taxon>Kitasatosporales</taxon>
        <taxon>Streptomycetaceae</taxon>
        <taxon>Streptomyces</taxon>
    </lineage>
</organism>
<keyword evidence="1" id="KW-0479">Metal-binding</keyword>
<proteinExistence type="predicted"/>
<dbReference type="PROSITE" id="PS00018">
    <property type="entry name" value="EF_HAND_1"/>
    <property type="match status" value="3"/>
</dbReference>
<feature type="domain" description="EF-hand" evidence="3">
    <location>
        <begin position="135"/>
        <end position="170"/>
    </location>
</feature>
<dbReference type="SMART" id="SM00054">
    <property type="entry name" value="EFh"/>
    <property type="match status" value="3"/>
</dbReference>
<reference evidence="5" key="1">
    <citation type="submission" date="2023-07" db="EMBL/GenBank/DDBJ databases">
        <title>30 novel species of actinomycetes from the DSMZ collection.</title>
        <authorList>
            <person name="Nouioui I."/>
        </authorList>
    </citation>
    <scope>NUCLEOTIDE SEQUENCE [LARGE SCALE GENOMIC DNA]</scope>
    <source>
        <strain evidence="5">DSM 44915</strain>
    </source>
</reference>
<dbReference type="PROSITE" id="PS50222">
    <property type="entry name" value="EF_HAND_2"/>
    <property type="match status" value="3"/>
</dbReference>
<name>A0ABU2JUL3_9ACTN</name>
<dbReference type="Pfam" id="PF13499">
    <property type="entry name" value="EF-hand_7"/>
    <property type="match status" value="1"/>
</dbReference>
<evidence type="ECO:0000256" key="2">
    <source>
        <dbReference type="ARBA" id="ARBA00022737"/>
    </source>
</evidence>
<dbReference type="PANTHER" id="PTHR10891">
    <property type="entry name" value="EF-HAND CALCIUM-BINDING DOMAIN CONTAINING PROTEIN"/>
    <property type="match status" value="1"/>
</dbReference>
<protein>
    <submittedName>
        <fullName evidence="4">EF-hand domain-containing protein</fullName>
    </submittedName>
</protein>
<dbReference type="SUPFAM" id="SSF47473">
    <property type="entry name" value="EF-hand"/>
    <property type="match status" value="1"/>
</dbReference>
<evidence type="ECO:0000256" key="1">
    <source>
        <dbReference type="ARBA" id="ARBA00022723"/>
    </source>
</evidence>
<comment type="caution">
    <text evidence="4">The sequence shown here is derived from an EMBL/GenBank/DDBJ whole genome shotgun (WGS) entry which is preliminary data.</text>
</comment>
<dbReference type="InterPro" id="IPR039647">
    <property type="entry name" value="EF_hand_pair_protein_CML-like"/>
</dbReference>
<evidence type="ECO:0000313" key="4">
    <source>
        <dbReference type="EMBL" id="MDT0268677.1"/>
    </source>
</evidence>
<dbReference type="InterPro" id="IPR011992">
    <property type="entry name" value="EF-hand-dom_pair"/>
</dbReference>
<dbReference type="InterPro" id="IPR018247">
    <property type="entry name" value="EF_Hand_1_Ca_BS"/>
</dbReference>
<dbReference type="InterPro" id="IPR002048">
    <property type="entry name" value="EF_hand_dom"/>
</dbReference>
<evidence type="ECO:0000259" key="3">
    <source>
        <dbReference type="PROSITE" id="PS50222"/>
    </source>
</evidence>
<dbReference type="CDD" id="cd00051">
    <property type="entry name" value="EFh"/>
    <property type="match status" value="1"/>
</dbReference>
<dbReference type="Gene3D" id="1.10.238.10">
    <property type="entry name" value="EF-hand"/>
    <property type="match status" value="1"/>
</dbReference>
<accession>A0ABU2JUL3</accession>
<dbReference type="RefSeq" id="WP_311668764.1">
    <property type="nucleotide sequence ID" value="NZ_JAVREO010000012.1"/>
</dbReference>
<sequence length="188" mass="19900">MRDNEFVIAKIGAGFDGLDRDGNGVLTEADHVLMGRGVAQGLGHPAGSAEEQAVIDAYLRIWRELHLPMDTDGDGRISRAEFTAATAALAHDAERADTVLGGLADRIADLADRDGDGALDLAEYTAFVRGQAPGLAPEEVAEAFGHLDRDGDGRLTRAELRAAVVEYFTSPDPTAPGSWYFGSPPGPR</sequence>
<evidence type="ECO:0000313" key="5">
    <source>
        <dbReference type="Proteomes" id="UP001183410"/>
    </source>
</evidence>
<dbReference type="EMBL" id="JAVREO010000012">
    <property type="protein sequence ID" value="MDT0268677.1"/>
    <property type="molecule type" value="Genomic_DNA"/>
</dbReference>
<feature type="domain" description="EF-hand" evidence="3">
    <location>
        <begin position="104"/>
        <end position="134"/>
    </location>
</feature>
<keyword evidence="2" id="KW-0677">Repeat</keyword>